<accession>A0A154PKJ7</accession>
<evidence type="ECO:0000259" key="4">
    <source>
        <dbReference type="Pfam" id="PF00135"/>
    </source>
</evidence>
<feature type="transmembrane region" description="Helical" evidence="3">
    <location>
        <begin position="204"/>
        <end position="227"/>
    </location>
</feature>
<dbReference type="AlphaFoldDB" id="A0A154PKJ7"/>
<keyword evidence="3" id="KW-1133">Transmembrane helix</keyword>
<sequence length="724" mass="79189">MSQGGQEKSLDKKEIAEEEREKMLNAENTKHTVASTAPDSESEEQKPKKKIPIGGIKMPGFCRTKSKEPCKDDESKPADSGDAEVIDKNAKENEQNVSSEKTNTPSKELKEKDGRKGFLDAIKLPLVSVFPRKKNKEGEVELGTTGAAGLASVETLDDGAGEKNPVGNEDGMETVRLDGDAADGIESPKQHFLVACISAARRSLFVLVATLCILLSVIIIICVACIGPRKATTQPIKDGNYVEAVTSCGPVQGISEDGAFAFRGIPYAVPPLENRRWQPAEPLRRIEYCWTDTYLAHNSSDVCWQREASGGVIGTENCLYLDVFTPEVRYDSPLPVVVMIGAETLSGGSPGVMQPSAKLARVRDMVFVRPNFRLGIFGFLAAEPLSRATHPLTSGNYGLSDIIAALQWVQLNIENFGGNKKSVTLWGHRAGGTLVTTLVGTRRAKGLFSRVWISSGSAIFPGRELEVSEKLSDQFLNSIRCSDAACLRSKSAEELMDSVPETWHLENVGLPEAREAQSRDRRHEWLVLDRVILQEPVGQIWARDEFPVKIVMGTTAHAGAPLKYLNSNATLNSTQVEKIISESLLGTSGLVTQALKRYNTTLKGLLSMISDIRVVCPLLTVARMKTNIPFYVATQPRGQFADPDSDAAAILGSFAARTPAEKRHVSAMQQLFNHFVWHDEVAQADSNGVKRILIVGQDTLPKEDYPNCDIWIEQDIVPSYGRVD</sequence>
<feature type="region of interest" description="Disordered" evidence="2">
    <location>
        <begin position="1"/>
        <end position="112"/>
    </location>
</feature>
<evidence type="ECO:0000313" key="6">
    <source>
        <dbReference type="Proteomes" id="UP000076502"/>
    </source>
</evidence>
<dbReference type="OMA" id="LYQHPSE"/>
<protein>
    <submittedName>
        <fullName evidence="5">Neurotactin</fullName>
    </submittedName>
</protein>
<feature type="compositionally biased region" description="Basic and acidic residues" evidence="2">
    <location>
        <begin position="65"/>
        <end position="94"/>
    </location>
</feature>
<dbReference type="Gene3D" id="3.40.50.1820">
    <property type="entry name" value="alpha/beta hydrolase"/>
    <property type="match status" value="1"/>
</dbReference>
<evidence type="ECO:0000256" key="3">
    <source>
        <dbReference type="SAM" id="Phobius"/>
    </source>
</evidence>
<keyword evidence="3" id="KW-0472">Membrane</keyword>
<dbReference type="PANTHER" id="PTHR11559">
    <property type="entry name" value="CARBOXYLESTERASE"/>
    <property type="match status" value="1"/>
</dbReference>
<dbReference type="InterPro" id="IPR050309">
    <property type="entry name" value="Type-B_Carboxylest/Lipase"/>
</dbReference>
<evidence type="ECO:0000256" key="1">
    <source>
        <dbReference type="ARBA" id="ARBA00023180"/>
    </source>
</evidence>
<reference evidence="5 6" key="1">
    <citation type="submission" date="2015-07" db="EMBL/GenBank/DDBJ databases">
        <title>The genome of Dufourea novaeangliae.</title>
        <authorList>
            <person name="Pan H."/>
            <person name="Kapheim K."/>
        </authorList>
    </citation>
    <scope>NUCLEOTIDE SEQUENCE [LARGE SCALE GENOMIC DNA]</scope>
    <source>
        <strain evidence="5">0120121106</strain>
        <tissue evidence="5">Whole body</tissue>
    </source>
</reference>
<feature type="domain" description="Carboxylesterase type B" evidence="4">
    <location>
        <begin position="246"/>
        <end position="632"/>
    </location>
</feature>
<dbReference type="OrthoDB" id="408631at2759"/>
<proteinExistence type="predicted"/>
<dbReference type="InterPro" id="IPR002018">
    <property type="entry name" value="CarbesteraseB"/>
</dbReference>
<evidence type="ECO:0000313" key="5">
    <source>
        <dbReference type="EMBL" id="KZC11828.1"/>
    </source>
</evidence>
<dbReference type="Pfam" id="PF00135">
    <property type="entry name" value="COesterase"/>
    <property type="match status" value="1"/>
</dbReference>
<organism evidence="5 6">
    <name type="scientific">Dufourea novaeangliae</name>
    <name type="common">Sweat bee</name>
    <dbReference type="NCBI Taxonomy" id="178035"/>
    <lineage>
        <taxon>Eukaryota</taxon>
        <taxon>Metazoa</taxon>
        <taxon>Ecdysozoa</taxon>
        <taxon>Arthropoda</taxon>
        <taxon>Hexapoda</taxon>
        <taxon>Insecta</taxon>
        <taxon>Pterygota</taxon>
        <taxon>Neoptera</taxon>
        <taxon>Endopterygota</taxon>
        <taxon>Hymenoptera</taxon>
        <taxon>Apocrita</taxon>
        <taxon>Aculeata</taxon>
        <taxon>Apoidea</taxon>
        <taxon>Anthophila</taxon>
        <taxon>Halictidae</taxon>
        <taxon>Rophitinae</taxon>
        <taxon>Dufourea</taxon>
    </lineage>
</organism>
<dbReference type="EMBL" id="KQ434931">
    <property type="protein sequence ID" value="KZC11828.1"/>
    <property type="molecule type" value="Genomic_DNA"/>
</dbReference>
<dbReference type="ESTHER" id="9hyme-a0a154pkj7">
    <property type="family name" value="Neurotactin"/>
</dbReference>
<dbReference type="SUPFAM" id="SSF53474">
    <property type="entry name" value="alpha/beta-Hydrolases"/>
    <property type="match status" value="1"/>
</dbReference>
<dbReference type="STRING" id="178035.A0A154PKJ7"/>
<keyword evidence="3" id="KW-0812">Transmembrane</keyword>
<dbReference type="Proteomes" id="UP000076502">
    <property type="component" value="Unassembled WGS sequence"/>
</dbReference>
<feature type="compositionally biased region" description="Basic and acidic residues" evidence="2">
    <location>
        <begin position="8"/>
        <end position="30"/>
    </location>
</feature>
<evidence type="ECO:0000256" key="2">
    <source>
        <dbReference type="SAM" id="MobiDB-lite"/>
    </source>
</evidence>
<dbReference type="InterPro" id="IPR029058">
    <property type="entry name" value="AB_hydrolase_fold"/>
</dbReference>
<name>A0A154PKJ7_DUFNO</name>
<keyword evidence="6" id="KW-1185">Reference proteome</keyword>
<gene>
    <name evidence="5" type="ORF">WN55_03667</name>
</gene>
<feature type="compositionally biased region" description="Polar residues" evidence="2">
    <location>
        <begin position="95"/>
        <end position="106"/>
    </location>
</feature>
<keyword evidence="1" id="KW-0325">Glycoprotein</keyword>